<name>A0A1B0AF39_GLOPL</name>
<dbReference type="AlphaFoldDB" id="A0A1B0AF39"/>
<feature type="region of interest" description="Disordered" evidence="1">
    <location>
        <begin position="980"/>
        <end position="1003"/>
    </location>
</feature>
<accession>A0A1B0AF39</accession>
<evidence type="ECO:0000313" key="3">
    <source>
        <dbReference type="Proteomes" id="UP000092445"/>
    </source>
</evidence>
<protein>
    <submittedName>
        <fullName evidence="2">Uncharacterized protein</fullName>
    </submittedName>
</protein>
<dbReference type="InterPro" id="IPR002093">
    <property type="entry name" value="BRCA2_repeat"/>
</dbReference>
<feature type="compositionally biased region" description="Polar residues" evidence="1">
    <location>
        <begin position="986"/>
        <end position="1000"/>
    </location>
</feature>
<evidence type="ECO:0000313" key="2">
    <source>
        <dbReference type="EnsemblMetazoa" id="GPAI043772-PA"/>
    </source>
</evidence>
<dbReference type="Proteomes" id="UP000092445">
    <property type="component" value="Unassembled WGS sequence"/>
</dbReference>
<dbReference type="PROSITE" id="PS50138">
    <property type="entry name" value="BRCA2_REPEAT"/>
    <property type="match status" value="1"/>
</dbReference>
<dbReference type="STRING" id="7398.A0A1B0AF39"/>
<keyword evidence="3" id="KW-1185">Reference proteome</keyword>
<proteinExistence type="predicted"/>
<dbReference type="VEuPathDB" id="VectorBase:GPAI043772"/>
<feature type="region of interest" description="Disordered" evidence="1">
    <location>
        <begin position="887"/>
        <end position="906"/>
    </location>
</feature>
<sequence length="1069" mass="120970">MDESIESSPQSFYKSVYQKRMHRKHKLQKRSVSSPQTNENDKKLRQPALLDVYDNISEESCLDGPNDCDVNKTFVIQKDIALEKKMSRYEDDIMSLADSRSYVQTSTTNFDNLTASQKFASCHELLSQSAELSTNGSEFHITDTELIECCNKVEVMMKEENNIDAPETARGDNSNKTIVDIIFEDFSTTPFNSPIASPESKLRNLERTPLFILLEKPKRCYSRKFREKAKSNLEEKFKAAIDDNNDNMSTCSSSLSSLSIQGDFTTTDEHDRSVLPNTSQHLCENLLQISNYFTQSSNSELYLKKEIFTSKSKIDDTCEIPPNLVPVIEEILALKSKNIEYLEAELDICDGDFLGFPERLQCKNDEHLLNVYNHFDDTLIDERIVNLNSKKSYDSISETSDLDCDDIEKEDTYNVNQTLVSSNQCKPGISKNYHWDEDDNDLFASISTQEILDQNEKINNNFPNISKFPVNKQITQGNQRYNISGCSKNLVLKETNVALRLQKASGERAELREGKNAAGANEIFIENELKGVKNKMHQGEVGKVNNPASSLVSAGFQTANGKKISISEEGQKSVQNILREFQDNLQETDYEAELKDIKARISNKTGANEIFIENELKGVKNKKHQGEVGKVNNPVSSLISAGFQTANDKKKPTLEEGQKSVQNVVREFEVRLQEKGYETGLKDIKDRTESKFGNTAKSSTQLDKVDKITGFQTANGKNLLISEKGKKLVQGLLSEFHQSESDGDIDDNLLCIKNKIISKRQSMMSEKKTFNTSLTSRKEEEYYPRYSGKLSTHEKNSNIKVEDDGKCGEIGNDYANIVLSEWVLTQDNSKQFPCLQTDDTPLLALDDESKQAILKSQNTWQHLNIGHSNLNAPTIIRKNRLLSLNQKRKEQAPSNQPEGLHTPKTARKHFLSLCKKPRTFRRQESVDIPNNLRSSNELCETPNRNLLQTETTTPELGEFLKNAVETSTPCINRKLPLQQMEKDPDTTSSINRSNSLNKKSPISMATLPDSTCCNVTTNSINKLTPKERMDRLSMYGEAPPINLSPVLMVKRQMNWRPSGLRRTRTSSKK</sequence>
<feature type="region of interest" description="Disordered" evidence="1">
    <location>
        <begin position="22"/>
        <end position="46"/>
    </location>
</feature>
<dbReference type="Pfam" id="PF00634">
    <property type="entry name" value="BRCA2"/>
    <property type="match status" value="1"/>
</dbReference>
<dbReference type="EnsemblMetazoa" id="GPAI043772-RA">
    <property type="protein sequence ID" value="GPAI043772-PA"/>
    <property type="gene ID" value="GPAI043772"/>
</dbReference>
<evidence type="ECO:0000256" key="1">
    <source>
        <dbReference type="SAM" id="MobiDB-lite"/>
    </source>
</evidence>
<reference evidence="3" key="1">
    <citation type="submission" date="2014-03" db="EMBL/GenBank/DDBJ databases">
        <authorList>
            <person name="Aksoy S."/>
            <person name="Warren W."/>
            <person name="Wilson R.K."/>
        </authorList>
    </citation>
    <scope>NUCLEOTIDE SEQUENCE [LARGE SCALE GENOMIC DNA]</scope>
    <source>
        <strain evidence="3">IAEA</strain>
    </source>
</reference>
<reference evidence="2" key="2">
    <citation type="submission" date="2020-05" db="UniProtKB">
        <authorList>
            <consortium name="EnsemblMetazoa"/>
        </authorList>
    </citation>
    <scope>IDENTIFICATION</scope>
    <source>
        <strain evidence="2">IAEA</strain>
    </source>
</reference>
<organism evidence="2 3">
    <name type="scientific">Glossina pallidipes</name>
    <name type="common">Tsetse fly</name>
    <dbReference type="NCBI Taxonomy" id="7398"/>
    <lineage>
        <taxon>Eukaryota</taxon>
        <taxon>Metazoa</taxon>
        <taxon>Ecdysozoa</taxon>
        <taxon>Arthropoda</taxon>
        <taxon>Hexapoda</taxon>
        <taxon>Insecta</taxon>
        <taxon>Pterygota</taxon>
        <taxon>Neoptera</taxon>
        <taxon>Endopterygota</taxon>
        <taxon>Diptera</taxon>
        <taxon>Brachycera</taxon>
        <taxon>Muscomorpha</taxon>
        <taxon>Hippoboscoidea</taxon>
        <taxon>Glossinidae</taxon>
        <taxon>Glossina</taxon>
    </lineage>
</organism>